<evidence type="ECO:0000256" key="7">
    <source>
        <dbReference type="SAM" id="MobiDB-lite"/>
    </source>
</evidence>
<feature type="domain" description="SSD" evidence="9">
    <location>
        <begin position="203"/>
        <end position="328"/>
    </location>
</feature>
<evidence type="ECO:0000256" key="5">
    <source>
        <dbReference type="ARBA" id="ARBA00022989"/>
    </source>
</evidence>
<dbReference type="InterPro" id="IPR000731">
    <property type="entry name" value="SSD"/>
</dbReference>
<feature type="transmembrane region" description="Helical" evidence="8">
    <location>
        <begin position="647"/>
        <end position="667"/>
    </location>
</feature>
<feature type="transmembrane region" description="Helical" evidence="8">
    <location>
        <begin position="277"/>
        <end position="297"/>
    </location>
</feature>
<dbReference type="Gene3D" id="1.20.1640.10">
    <property type="entry name" value="Multidrug efflux transporter AcrB transmembrane domain"/>
    <property type="match status" value="2"/>
</dbReference>
<evidence type="ECO:0000313" key="10">
    <source>
        <dbReference type="EMBL" id="WUO50131.1"/>
    </source>
</evidence>
<feature type="transmembrane region" description="Helical" evidence="8">
    <location>
        <begin position="179"/>
        <end position="196"/>
    </location>
</feature>
<feature type="compositionally biased region" description="Basic and acidic residues" evidence="7">
    <location>
        <begin position="447"/>
        <end position="457"/>
    </location>
</feature>
<keyword evidence="11" id="KW-1185">Reference proteome</keyword>
<dbReference type="InterPro" id="IPR050545">
    <property type="entry name" value="Mycobact_MmpL"/>
</dbReference>
<evidence type="ECO:0000256" key="1">
    <source>
        <dbReference type="ARBA" id="ARBA00004651"/>
    </source>
</evidence>
<feature type="transmembrane region" description="Helical" evidence="8">
    <location>
        <begin position="673"/>
        <end position="695"/>
    </location>
</feature>
<evidence type="ECO:0000313" key="11">
    <source>
        <dbReference type="Proteomes" id="UP001432075"/>
    </source>
</evidence>
<feature type="compositionally biased region" description="Acidic residues" evidence="7">
    <location>
        <begin position="738"/>
        <end position="748"/>
    </location>
</feature>
<dbReference type="PANTHER" id="PTHR33406:SF11">
    <property type="entry name" value="MEMBRANE PROTEIN SCO6666-RELATED"/>
    <property type="match status" value="1"/>
</dbReference>
<evidence type="ECO:0000256" key="3">
    <source>
        <dbReference type="ARBA" id="ARBA00022475"/>
    </source>
</evidence>
<feature type="transmembrane region" description="Helical" evidence="8">
    <location>
        <begin position="561"/>
        <end position="582"/>
    </location>
</feature>
<dbReference type="RefSeq" id="WP_328777055.1">
    <property type="nucleotide sequence ID" value="NZ_CP108057.1"/>
</dbReference>
<feature type="transmembrane region" description="Helical" evidence="8">
    <location>
        <begin position="229"/>
        <end position="248"/>
    </location>
</feature>
<sequence length="759" mass="76540">MFVSVGRWCARRPKRTIAAWLLLLLALGAAVALCGRVTSEAVSIPGSDSQAAADAARAFPGSASGRQPLVLHTGAGGADLTSAGARDAVAAAARNIAGVDHVVAVTTPYEGAGRAAMSADGHTAFLSVELDVTDRDITPEVTRRIVDAARPAEAAGIEVTPGGSLAAAADKGSTRHSEIIGLLAALAILWFGFRSAVAATVPLIAAVVGLGVSLSVVGLLGHLMDMPSAGSTIAAMIGLGVGVDYSLFCLTRFRELLGDGASVEDAAALTTAASGKAVAFAGCAVVAALASLALGGLPLLHALALAPGIAVLVAVAATLTLLPAMFALLGRSLAPTPTAAAPAAPDAAAAPGPVATDAAAGGGWRRVAERVARQPWRHLIGALLLVAVLAAPAAGLTFGQLDGGDKVSSTASRTAYDRLAGAFGPGANGPLQVTDALPDPASGPTDPRVDKVTDALKDTPGVAAVGPPQLSPDGRTARWQVTPTTAPGDPETARLVHRLRESTLPAATADTGHGAHVSGAPAAQLDLNDRLSRRLPAIIAFVLVIAALLLLLAFRSVVVAATAAVLNLVSVAAAYGVLTALFQQGWGAGALGLDGPVPIPGYVPLLMFAVLFGLSMDYEVFLLSAVREAYLKSGDHRGSVITGLARTGGIITSAALIMVCVFLSYLLSDDPVVKMFGIGLATAVALDATLVRGLLVPAAMILLGKANWWLPGWLDRALPRIDIEGGDHAPPQGPATEPEPEPEAEPDPEAAPPVTVRKT</sequence>
<feature type="transmembrane region" description="Helical" evidence="8">
    <location>
        <begin position="602"/>
        <end position="626"/>
    </location>
</feature>
<evidence type="ECO:0000256" key="4">
    <source>
        <dbReference type="ARBA" id="ARBA00022692"/>
    </source>
</evidence>
<name>A0ABZ1RUX4_9ACTN</name>
<evidence type="ECO:0000256" key="8">
    <source>
        <dbReference type="SAM" id="Phobius"/>
    </source>
</evidence>
<protein>
    <submittedName>
        <fullName evidence="10">MMPL family transporter</fullName>
    </submittedName>
</protein>
<dbReference type="Pfam" id="PF03176">
    <property type="entry name" value="MMPL"/>
    <property type="match status" value="2"/>
</dbReference>
<dbReference type="EMBL" id="CP108057">
    <property type="protein sequence ID" value="WUO50131.1"/>
    <property type="molecule type" value="Genomic_DNA"/>
</dbReference>
<evidence type="ECO:0000256" key="2">
    <source>
        <dbReference type="ARBA" id="ARBA00010157"/>
    </source>
</evidence>
<comment type="subcellular location">
    <subcellularLocation>
        <location evidence="1">Cell membrane</location>
        <topology evidence="1">Multi-pass membrane protein</topology>
    </subcellularLocation>
</comment>
<dbReference type="PANTHER" id="PTHR33406">
    <property type="entry name" value="MEMBRANE PROTEIN MJ1562-RELATED"/>
    <property type="match status" value="1"/>
</dbReference>
<feature type="transmembrane region" description="Helical" evidence="8">
    <location>
        <begin position="379"/>
        <end position="399"/>
    </location>
</feature>
<comment type="similarity">
    <text evidence="2">Belongs to the resistance-nodulation-cell division (RND) (TC 2.A.6) family. MmpL subfamily.</text>
</comment>
<dbReference type="SUPFAM" id="SSF82866">
    <property type="entry name" value="Multidrug efflux transporter AcrB transmembrane domain"/>
    <property type="match status" value="2"/>
</dbReference>
<dbReference type="InterPro" id="IPR004869">
    <property type="entry name" value="MMPL_dom"/>
</dbReference>
<accession>A0ABZ1RUX4</accession>
<evidence type="ECO:0000256" key="6">
    <source>
        <dbReference type="ARBA" id="ARBA00023136"/>
    </source>
</evidence>
<feature type="transmembrane region" description="Helical" evidence="8">
    <location>
        <begin position="535"/>
        <end position="554"/>
    </location>
</feature>
<proteinExistence type="inferred from homology"/>
<feature type="region of interest" description="Disordered" evidence="7">
    <location>
        <begin position="427"/>
        <end position="490"/>
    </location>
</feature>
<gene>
    <name evidence="10" type="ORF">OHU17_32210</name>
</gene>
<evidence type="ECO:0000259" key="9">
    <source>
        <dbReference type="PROSITE" id="PS50156"/>
    </source>
</evidence>
<keyword evidence="6 8" id="KW-0472">Membrane</keyword>
<feature type="transmembrane region" description="Helical" evidence="8">
    <location>
        <begin position="303"/>
        <end position="329"/>
    </location>
</feature>
<dbReference type="Proteomes" id="UP001432075">
    <property type="component" value="Chromosome"/>
</dbReference>
<keyword evidence="4 8" id="KW-0812">Transmembrane</keyword>
<keyword evidence="5 8" id="KW-1133">Transmembrane helix</keyword>
<keyword evidence="3" id="KW-1003">Cell membrane</keyword>
<reference evidence="10" key="1">
    <citation type="submission" date="2022-10" db="EMBL/GenBank/DDBJ databases">
        <title>The complete genomes of actinobacterial strains from the NBC collection.</title>
        <authorList>
            <person name="Joergensen T.S."/>
            <person name="Alvarez Arevalo M."/>
            <person name="Sterndorff E.B."/>
            <person name="Faurdal D."/>
            <person name="Vuksanovic O."/>
            <person name="Mourched A.-S."/>
            <person name="Charusanti P."/>
            <person name="Shaw S."/>
            <person name="Blin K."/>
            <person name="Weber T."/>
        </authorList>
    </citation>
    <scope>NUCLEOTIDE SEQUENCE</scope>
    <source>
        <strain evidence="10">NBC_00283</strain>
    </source>
</reference>
<dbReference type="PROSITE" id="PS50156">
    <property type="entry name" value="SSD"/>
    <property type="match status" value="1"/>
</dbReference>
<feature type="transmembrane region" description="Helical" evidence="8">
    <location>
        <begin position="203"/>
        <end position="223"/>
    </location>
</feature>
<organism evidence="10 11">
    <name type="scientific">Streptomyces goshikiensis</name>
    <dbReference type="NCBI Taxonomy" id="1942"/>
    <lineage>
        <taxon>Bacteria</taxon>
        <taxon>Bacillati</taxon>
        <taxon>Actinomycetota</taxon>
        <taxon>Actinomycetes</taxon>
        <taxon>Kitasatosporales</taxon>
        <taxon>Streptomycetaceae</taxon>
        <taxon>Streptomyces</taxon>
    </lineage>
</organism>
<feature type="region of interest" description="Disordered" evidence="7">
    <location>
        <begin position="723"/>
        <end position="759"/>
    </location>
</feature>